<dbReference type="InterPro" id="IPR052345">
    <property type="entry name" value="Rad_response_metalloprotease"/>
</dbReference>
<gene>
    <name evidence="2" type="ORF">GCM10023172_01710</name>
</gene>
<proteinExistence type="predicted"/>
<feature type="domain" description="IrrE N-terminal-like" evidence="1">
    <location>
        <begin position="38"/>
        <end position="166"/>
    </location>
</feature>
<evidence type="ECO:0000313" key="2">
    <source>
        <dbReference type="EMBL" id="GAA4493298.1"/>
    </source>
</evidence>
<comment type="caution">
    <text evidence="2">The sequence shown here is derived from an EMBL/GenBank/DDBJ whole genome shotgun (WGS) entry which is preliminary data.</text>
</comment>
<sequence>MKTAKFDIRPIEAQAEKFRAIHGLGQGLGLNLELLLHQLGVVAVFKPLGSEGALSGMALKQDGERFMLVNSSVARGRQNFTIAHELYHLFVQADFHVRYCHTARFNGQNDPEERNADYFAACLLMPKYRIMQAAADLTPGASLPLSTIVQLEQEFQCSRKAMLMRLVELDYLRPQEQEDYGKNVILSARNLGYPTDLYDNTRPAKREAIGDYLPLSSRLFEQERISETQHATFLHDFALPSGADLDSAADA</sequence>
<accession>A0ABP8PY84</accession>
<keyword evidence="3" id="KW-1185">Reference proteome</keyword>
<dbReference type="PANTHER" id="PTHR43236">
    <property type="entry name" value="ANTITOXIN HIGA1"/>
    <property type="match status" value="1"/>
</dbReference>
<evidence type="ECO:0000259" key="1">
    <source>
        <dbReference type="Pfam" id="PF06114"/>
    </source>
</evidence>
<dbReference type="RefSeq" id="WP_208133396.1">
    <property type="nucleotide sequence ID" value="NZ_BAABGQ010000002.1"/>
</dbReference>
<dbReference type="EMBL" id="BAABGQ010000002">
    <property type="protein sequence ID" value="GAA4493298.1"/>
    <property type="molecule type" value="Genomic_DNA"/>
</dbReference>
<name>A0ABP8PY84_9BACT</name>
<reference evidence="3" key="1">
    <citation type="journal article" date="2019" name="Int. J. Syst. Evol. Microbiol.">
        <title>The Global Catalogue of Microorganisms (GCM) 10K type strain sequencing project: providing services to taxonomists for standard genome sequencing and annotation.</title>
        <authorList>
            <consortium name="The Broad Institute Genomics Platform"/>
            <consortium name="The Broad Institute Genome Sequencing Center for Infectious Disease"/>
            <person name="Wu L."/>
            <person name="Ma J."/>
        </authorList>
    </citation>
    <scope>NUCLEOTIDE SEQUENCE [LARGE SCALE GENOMIC DNA]</scope>
    <source>
        <strain evidence="3">JCM 17841</strain>
    </source>
</reference>
<organism evidence="2 3">
    <name type="scientific">Hymenobacter ginsengisoli</name>
    <dbReference type="NCBI Taxonomy" id="1051626"/>
    <lineage>
        <taxon>Bacteria</taxon>
        <taxon>Pseudomonadati</taxon>
        <taxon>Bacteroidota</taxon>
        <taxon>Cytophagia</taxon>
        <taxon>Cytophagales</taxon>
        <taxon>Hymenobacteraceae</taxon>
        <taxon>Hymenobacter</taxon>
    </lineage>
</organism>
<dbReference type="Proteomes" id="UP001501243">
    <property type="component" value="Unassembled WGS sequence"/>
</dbReference>
<dbReference type="InterPro" id="IPR010359">
    <property type="entry name" value="IrrE_HExxH"/>
</dbReference>
<dbReference type="PANTHER" id="PTHR43236:SF1">
    <property type="entry name" value="BLL7220 PROTEIN"/>
    <property type="match status" value="1"/>
</dbReference>
<dbReference type="Pfam" id="PF06114">
    <property type="entry name" value="Peptidase_M78"/>
    <property type="match status" value="1"/>
</dbReference>
<dbReference type="Gene3D" id="1.10.10.2910">
    <property type="match status" value="1"/>
</dbReference>
<protein>
    <submittedName>
        <fullName evidence="2">ImmA/IrrE family metallo-endopeptidase</fullName>
    </submittedName>
</protein>
<evidence type="ECO:0000313" key="3">
    <source>
        <dbReference type="Proteomes" id="UP001501243"/>
    </source>
</evidence>